<evidence type="ECO:0000313" key="1">
    <source>
        <dbReference type="EMBL" id="GFO46911.1"/>
    </source>
</evidence>
<proteinExistence type="predicted"/>
<reference evidence="1 2" key="1">
    <citation type="journal article" date="2021" name="Elife">
        <title>Chloroplast acquisition without the gene transfer in kleptoplastic sea slugs, Plakobranchus ocellatus.</title>
        <authorList>
            <person name="Maeda T."/>
            <person name="Takahashi S."/>
            <person name="Yoshida T."/>
            <person name="Shimamura S."/>
            <person name="Takaki Y."/>
            <person name="Nagai Y."/>
            <person name="Toyoda A."/>
            <person name="Suzuki Y."/>
            <person name="Arimoto A."/>
            <person name="Ishii H."/>
            <person name="Satoh N."/>
            <person name="Nishiyama T."/>
            <person name="Hasebe M."/>
            <person name="Maruyama T."/>
            <person name="Minagawa J."/>
            <person name="Obokata J."/>
            <person name="Shigenobu S."/>
        </authorList>
    </citation>
    <scope>NUCLEOTIDE SEQUENCE [LARGE SCALE GENOMIC DNA]</scope>
</reference>
<evidence type="ECO:0000313" key="2">
    <source>
        <dbReference type="Proteomes" id="UP000735302"/>
    </source>
</evidence>
<keyword evidence="2" id="KW-1185">Reference proteome</keyword>
<sequence length="181" mass="20372">MFKVSAVPRVRDIQRFQHPRVGGSRSIVVRPEQQIQTPQHPPFLHQSSPLNLAAGQVSVTLYSHGNQNPMGMGEKTNTNNTLIIVRYETRTPPPVLWPDGAYLKIFGSHQCLSTVYPGSYWFGVVWHGGQQTRPKTRRDPCLKCSRVRAPPLSPWPGVGPESLRSSYCGLHWLYTKTKPGF</sequence>
<gene>
    <name evidence="1" type="ORF">PoB_007341600</name>
</gene>
<dbReference type="AlphaFoldDB" id="A0AAV4DS43"/>
<protein>
    <submittedName>
        <fullName evidence="1">Uncharacterized protein</fullName>
    </submittedName>
</protein>
<accession>A0AAV4DS43</accession>
<name>A0AAV4DS43_9GAST</name>
<comment type="caution">
    <text evidence="1">The sequence shown here is derived from an EMBL/GenBank/DDBJ whole genome shotgun (WGS) entry which is preliminary data.</text>
</comment>
<dbReference type="Proteomes" id="UP000735302">
    <property type="component" value="Unassembled WGS sequence"/>
</dbReference>
<dbReference type="EMBL" id="BLXT01008234">
    <property type="protein sequence ID" value="GFO46911.1"/>
    <property type="molecule type" value="Genomic_DNA"/>
</dbReference>
<organism evidence="1 2">
    <name type="scientific">Plakobranchus ocellatus</name>
    <dbReference type="NCBI Taxonomy" id="259542"/>
    <lineage>
        <taxon>Eukaryota</taxon>
        <taxon>Metazoa</taxon>
        <taxon>Spiralia</taxon>
        <taxon>Lophotrochozoa</taxon>
        <taxon>Mollusca</taxon>
        <taxon>Gastropoda</taxon>
        <taxon>Heterobranchia</taxon>
        <taxon>Euthyneura</taxon>
        <taxon>Panpulmonata</taxon>
        <taxon>Sacoglossa</taxon>
        <taxon>Placobranchoidea</taxon>
        <taxon>Plakobranchidae</taxon>
        <taxon>Plakobranchus</taxon>
    </lineage>
</organism>